<reference evidence="1" key="1">
    <citation type="journal article" date="2014" name="Front. Microbiol.">
        <title>High frequency of phylogenetically diverse reductive dehalogenase-homologous genes in deep subseafloor sedimentary metagenomes.</title>
        <authorList>
            <person name="Kawai M."/>
            <person name="Futagami T."/>
            <person name="Toyoda A."/>
            <person name="Takaki Y."/>
            <person name="Nishi S."/>
            <person name="Hori S."/>
            <person name="Arai W."/>
            <person name="Tsubouchi T."/>
            <person name="Morono Y."/>
            <person name="Uchiyama I."/>
            <person name="Ito T."/>
            <person name="Fujiyama A."/>
            <person name="Inagaki F."/>
            <person name="Takami H."/>
        </authorList>
    </citation>
    <scope>NUCLEOTIDE SEQUENCE</scope>
    <source>
        <strain evidence="1">Expedition CK06-06</strain>
    </source>
</reference>
<name>X0YRC7_9ZZZZ</name>
<feature type="non-terminal residue" evidence="1">
    <location>
        <position position="243"/>
    </location>
</feature>
<dbReference type="EMBL" id="BARS01048700">
    <property type="protein sequence ID" value="GAG39281.1"/>
    <property type="molecule type" value="Genomic_DNA"/>
</dbReference>
<sequence>GLHLTYDDFRDGGIFPLGKYLAKRSLGTDTPFEPIEVTAESPEQLVFKITSEKTYYGRVVNGMTNQPVEKAFVIDMYARNSGRNLSMLTNAEWQQLNAFDRAVSRFDKEFSEAWRAVDSCYSFSQITTTDANGWFEMTPGAGRYFYKLVVFAKDYLTVIIDDDDFESEADNRVKAPQTKLFVAAKILVQTWAEGSYDRSRPKVRPECIIDKQNNPSWVDDFLTGRDAEGSTFMNRIRNDFCVG</sequence>
<feature type="non-terminal residue" evidence="1">
    <location>
        <position position="1"/>
    </location>
</feature>
<comment type="caution">
    <text evidence="1">The sequence shown here is derived from an EMBL/GenBank/DDBJ whole genome shotgun (WGS) entry which is preliminary data.</text>
</comment>
<organism evidence="1">
    <name type="scientific">marine sediment metagenome</name>
    <dbReference type="NCBI Taxonomy" id="412755"/>
    <lineage>
        <taxon>unclassified sequences</taxon>
        <taxon>metagenomes</taxon>
        <taxon>ecological metagenomes</taxon>
    </lineage>
</organism>
<protein>
    <submittedName>
        <fullName evidence="1">Uncharacterized protein</fullName>
    </submittedName>
</protein>
<gene>
    <name evidence="1" type="ORF">S01H1_72942</name>
</gene>
<accession>X0YRC7</accession>
<evidence type="ECO:0000313" key="1">
    <source>
        <dbReference type="EMBL" id="GAG39281.1"/>
    </source>
</evidence>
<dbReference type="AlphaFoldDB" id="X0YRC7"/>
<proteinExistence type="predicted"/>